<feature type="transmembrane region" description="Helical" evidence="1">
    <location>
        <begin position="48"/>
        <end position="72"/>
    </location>
</feature>
<dbReference type="Proteomes" id="UP001262032">
    <property type="component" value="Unassembled WGS sequence"/>
</dbReference>
<name>A0AAW8N9F9_PSEOX</name>
<evidence type="ECO:0000313" key="3">
    <source>
        <dbReference type="Proteomes" id="UP001262032"/>
    </source>
</evidence>
<feature type="transmembrane region" description="Helical" evidence="1">
    <location>
        <begin position="84"/>
        <end position="111"/>
    </location>
</feature>
<dbReference type="GeneID" id="97421817"/>
<reference evidence="2" key="1">
    <citation type="submission" date="2023-07" db="EMBL/GenBank/DDBJ databases">
        <title>Sorghum-associated microbial communities from plants grown in Nebraska, USA.</title>
        <authorList>
            <person name="Schachtman D."/>
        </authorList>
    </citation>
    <scope>NUCLEOTIDE SEQUENCE</scope>
    <source>
        <strain evidence="2">BE261</strain>
    </source>
</reference>
<sequence>MKRREIGGTGLIIAAALCAWAYQANYGAYRAAARERLLLYIGSPADSIASWFLVMAILTGAVGLLLLLPALIGRIPKRVPRRTVGWTLGVAAAAAVPYFGLMLFFAGLGAFGTGDTMKIVAADGSSVLVTQDGFDGDSVVLYTQHDEYHYKRVRDAPEISGWPRVKDQECRLESAGGGELQLTCGEQTVMVVPEEAGE</sequence>
<accession>A0AAW8N9F9</accession>
<dbReference type="AlphaFoldDB" id="A0AAW8N9F9"/>
<evidence type="ECO:0000313" key="2">
    <source>
        <dbReference type="EMBL" id="MDR7163421.1"/>
    </source>
</evidence>
<dbReference type="RefSeq" id="WP_310110439.1">
    <property type="nucleotide sequence ID" value="NZ_JAVDTN010000004.1"/>
</dbReference>
<comment type="caution">
    <text evidence="2">The sequence shown here is derived from an EMBL/GenBank/DDBJ whole genome shotgun (WGS) entry which is preliminary data.</text>
</comment>
<keyword evidence="1" id="KW-1133">Transmembrane helix</keyword>
<gene>
    <name evidence="2" type="ORF">J2X12_001435</name>
</gene>
<dbReference type="EMBL" id="JAVDWN010000004">
    <property type="protein sequence ID" value="MDR7163421.1"/>
    <property type="molecule type" value="Genomic_DNA"/>
</dbReference>
<organism evidence="2 3">
    <name type="scientific">Pseudarthrobacter oxydans</name>
    <name type="common">Arthrobacter oxydans</name>
    <dbReference type="NCBI Taxonomy" id="1671"/>
    <lineage>
        <taxon>Bacteria</taxon>
        <taxon>Bacillati</taxon>
        <taxon>Actinomycetota</taxon>
        <taxon>Actinomycetes</taxon>
        <taxon>Micrococcales</taxon>
        <taxon>Micrococcaceae</taxon>
        <taxon>Pseudarthrobacter</taxon>
    </lineage>
</organism>
<protein>
    <submittedName>
        <fullName evidence="2">Uncharacterized protein</fullName>
    </submittedName>
</protein>
<keyword evidence="1" id="KW-0472">Membrane</keyword>
<evidence type="ECO:0000256" key="1">
    <source>
        <dbReference type="SAM" id="Phobius"/>
    </source>
</evidence>
<keyword evidence="1" id="KW-0812">Transmembrane</keyword>
<proteinExistence type="predicted"/>